<gene>
    <name evidence="1" type="ORF">FXV83_41605</name>
</gene>
<dbReference type="EMBL" id="VSTH01000270">
    <property type="protein sequence ID" value="TYO60836.1"/>
    <property type="molecule type" value="Genomic_DNA"/>
</dbReference>
<comment type="caution">
    <text evidence="1">The sequence shown here is derived from an EMBL/GenBank/DDBJ whole genome shotgun (WGS) entry which is preliminary data.</text>
</comment>
<evidence type="ECO:0000313" key="1">
    <source>
        <dbReference type="EMBL" id="TYO60836.1"/>
    </source>
</evidence>
<dbReference type="RefSeq" id="WP_148745789.1">
    <property type="nucleotide sequence ID" value="NZ_VSTH01000270.1"/>
</dbReference>
<accession>A0A5S4Y8V4</accession>
<keyword evidence="2" id="KW-1185">Reference proteome</keyword>
<organism evidence="1 2">
    <name type="scientific">Bradyrhizobium hipponense</name>
    <dbReference type="NCBI Taxonomy" id="2605638"/>
    <lineage>
        <taxon>Bacteria</taxon>
        <taxon>Pseudomonadati</taxon>
        <taxon>Pseudomonadota</taxon>
        <taxon>Alphaproteobacteria</taxon>
        <taxon>Hyphomicrobiales</taxon>
        <taxon>Nitrobacteraceae</taxon>
        <taxon>Bradyrhizobium</taxon>
    </lineage>
</organism>
<proteinExistence type="predicted"/>
<dbReference type="AlphaFoldDB" id="A0A5S4Y8V4"/>
<dbReference type="Proteomes" id="UP000324797">
    <property type="component" value="Unassembled WGS sequence"/>
</dbReference>
<protein>
    <submittedName>
        <fullName evidence="1">Uncharacterized protein</fullName>
    </submittedName>
</protein>
<sequence>MLAIAADAPKTGSLVVLSFALDRKAENAFLPIAVFRSICCAIGHTQADIALQNVGSSALFHLLAGI</sequence>
<evidence type="ECO:0000313" key="2">
    <source>
        <dbReference type="Proteomes" id="UP000324797"/>
    </source>
</evidence>
<reference evidence="1 2" key="1">
    <citation type="submission" date="2019-08" db="EMBL/GenBank/DDBJ databases">
        <title>Bradyrhizobium hipponensis sp. nov., a rhizobium isolated from a Lupinus angustifolius root nodule in Tunisia.</title>
        <authorList>
            <person name="Off K."/>
            <person name="Rejili M."/>
            <person name="Mars M."/>
            <person name="Brachmann A."/>
            <person name="Marin M."/>
        </authorList>
    </citation>
    <scope>NUCLEOTIDE SEQUENCE [LARGE SCALE GENOMIC DNA]</scope>
    <source>
        <strain evidence="2">aSej3</strain>
    </source>
</reference>
<name>A0A5S4Y8V4_9BRAD</name>